<keyword evidence="2" id="KW-1185">Reference proteome</keyword>
<dbReference type="OrthoDB" id="4726826at2"/>
<gene>
    <name evidence="1" type="ORF">CIG75_12960</name>
</gene>
<dbReference type="EMBL" id="CP022657">
    <property type="protein sequence ID" value="ASS75809.1"/>
    <property type="molecule type" value="Genomic_DNA"/>
</dbReference>
<dbReference type="KEGG" id="tab:CIG75_12960"/>
<evidence type="ECO:0000313" key="1">
    <source>
        <dbReference type="EMBL" id="ASS75809.1"/>
    </source>
</evidence>
<reference evidence="1 2" key="1">
    <citation type="journal article" date="2015" name="Int. J. Syst. Evol. Microbiol.">
        <title>Tumebacillus algifaecis sp. nov., isolated from decomposing algal scum.</title>
        <authorList>
            <person name="Wu Y.F."/>
            <person name="Zhang B."/>
            <person name="Xing P."/>
            <person name="Wu Q.L."/>
            <person name="Liu S.J."/>
        </authorList>
    </citation>
    <scope>NUCLEOTIDE SEQUENCE [LARGE SCALE GENOMIC DNA]</scope>
    <source>
        <strain evidence="1 2">THMBR28</strain>
    </source>
</reference>
<sequence>MAKHCIYKSPADLPNEMTVKNFEDALGVSRSMSYKRIQEPDLQIYRAGYSETGIRITKQEFLRFIGYVQLDLDDELANTPLVWTIEDIAKYRQKASATIYEEARRENFPKIPGLGTRIVIGREAYLASIGYGQKQEIDLNSNVIHIDDLFVRRLA</sequence>
<dbReference type="RefSeq" id="WP_094237050.1">
    <property type="nucleotide sequence ID" value="NZ_CP022657.1"/>
</dbReference>
<protein>
    <submittedName>
        <fullName evidence="1">Uncharacterized protein</fullName>
    </submittedName>
</protein>
<proteinExistence type="predicted"/>
<dbReference type="AlphaFoldDB" id="A0A223D298"/>
<evidence type="ECO:0000313" key="2">
    <source>
        <dbReference type="Proteomes" id="UP000214688"/>
    </source>
</evidence>
<dbReference type="Proteomes" id="UP000214688">
    <property type="component" value="Chromosome"/>
</dbReference>
<name>A0A223D298_9BACL</name>
<organism evidence="1 2">
    <name type="scientific">Tumebacillus algifaecis</name>
    <dbReference type="NCBI Taxonomy" id="1214604"/>
    <lineage>
        <taxon>Bacteria</taxon>
        <taxon>Bacillati</taxon>
        <taxon>Bacillota</taxon>
        <taxon>Bacilli</taxon>
        <taxon>Bacillales</taxon>
        <taxon>Alicyclobacillaceae</taxon>
        <taxon>Tumebacillus</taxon>
    </lineage>
</organism>
<accession>A0A223D298</accession>